<accession>A0A8X8DB31</accession>
<comment type="subcellular location">
    <subcellularLocation>
        <location evidence="9">Endomembrane system</location>
        <topology evidence="9">Single-pass membrane protein</topology>
    </subcellularLocation>
    <subcellularLocation>
        <location evidence="1">Endoplasmic reticulum membrane</location>
    </subcellularLocation>
</comment>
<dbReference type="GO" id="GO:0005785">
    <property type="term" value="C:signal recognition particle receptor complex"/>
    <property type="evidence" value="ECO:0007669"/>
    <property type="project" value="TreeGrafter"/>
</dbReference>
<comment type="caution">
    <text evidence="11">The sequence shown here is derived from an EMBL/GenBank/DDBJ whole genome shotgun (WGS) entry which is preliminary data.</text>
</comment>
<evidence type="ECO:0000256" key="2">
    <source>
        <dbReference type="ARBA" id="ARBA00022692"/>
    </source>
</evidence>
<evidence type="ECO:0000256" key="7">
    <source>
        <dbReference type="ARBA" id="ARBA00023136"/>
    </source>
</evidence>
<dbReference type="GO" id="GO:0045047">
    <property type="term" value="P:protein targeting to ER"/>
    <property type="evidence" value="ECO:0007669"/>
    <property type="project" value="TreeGrafter"/>
</dbReference>
<evidence type="ECO:0000256" key="1">
    <source>
        <dbReference type="ARBA" id="ARBA00004586"/>
    </source>
</evidence>
<sequence length="297" mass="32867">MEGIEQWKTEAQQWLQQGIEYAHQIPPTQLYAAVAVLLFTTLLLFTIRLLKRTKSNTIVLSGLSGSGKTVLFYQLRDGSSHQGTVTSMEPNEGTFLLHSESAKAVLTLPFSTSLCPQQKGKIKPVHVVDVPGHSRLRPKLDEFLPQAAGIVFVVDALEFLPNLSAVTEYLYDILTKASVVKRKLPVLICCNKTDKVTAHTKEFIRKQLEKEMCVQFPYILHCPALPRVGPCALDDKEKLRVSRSGVSDADIANDYTLGIPGEVFSFSQCINKVTIGEASGLTGEISQVEEFIRAHVK</sequence>
<dbReference type="CDD" id="cd04105">
    <property type="entry name" value="SR_beta"/>
    <property type="match status" value="1"/>
</dbReference>
<evidence type="ECO:0000256" key="10">
    <source>
        <dbReference type="SAM" id="Phobius"/>
    </source>
</evidence>
<evidence type="ECO:0000256" key="5">
    <source>
        <dbReference type="ARBA" id="ARBA00022989"/>
    </source>
</evidence>
<dbReference type="Proteomes" id="UP000886885">
    <property type="component" value="Chromosome 2A"/>
</dbReference>
<evidence type="ECO:0000256" key="8">
    <source>
        <dbReference type="ARBA" id="ARBA00023170"/>
    </source>
</evidence>
<dbReference type="InterPro" id="IPR019009">
    <property type="entry name" value="SRP_receptor_beta_su"/>
</dbReference>
<evidence type="ECO:0000256" key="3">
    <source>
        <dbReference type="ARBA" id="ARBA00022741"/>
    </source>
</evidence>
<keyword evidence="6" id="KW-0342">GTP-binding</keyword>
<dbReference type="PROSITE" id="PS51417">
    <property type="entry name" value="ARF"/>
    <property type="match status" value="1"/>
</dbReference>
<keyword evidence="4" id="KW-0256">Endoplasmic reticulum</keyword>
<evidence type="ECO:0000256" key="9">
    <source>
        <dbReference type="ARBA" id="ARBA00037847"/>
    </source>
</evidence>
<dbReference type="Pfam" id="PF09439">
    <property type="entry name" value="SRPRB"/>
    <property type="match status" value="1"/>
</dbReference>
<organism evidence="11 12">
    <name type="scientific">Populus tomentosa</name>
    <name type="common">Chinese white poplar</name>
    <dbReference type="NCBI Taxonomy" id="118781"/>
    <lineage>
        <taxon>Eukaryota</taxon>
        <taxon>Viridiplantae</taxon>
        <taxon>Streptophyta</taxon>
        <taxon>Embryophyta</taxon>
        <taxon>Tracheophyta</taxon>
        <taxon>Spermatophyta</taxon>
        <taxon>Magnoliopsida</taxon>
        <taxon>eudicotyledons</taxon>
        <taxon>Gunneridae</taxon>
        <taxon>Pentapetalae</taxon>
        <taxon>rosids</taxon>
        <taxon>fabids</taxon>
        <taxon>Malpighiales</taxon>
        <taxon>Salicaceae</taxon>
        <taxon>Saliceae</taxon>
        <taxon>Populus</taxon>
    </lineage>
</organism>
<evidence type="ECO:0000313" key="11">
    <source>
        <dbReference type="EMBL" id="KAG6785664.1"/>
    </source>
</evidence>
<proteinExistence type="predicted"/>
<evidence type="ECO:0000256" key="6">
    <source>
        <dbReference type="ARBA" id="ARBA00023134"/>
    </source>
</evidence>
<name>A0A8X8DB31_POPTO</name>
<keyword evidence="5 10" id="KW-1133">Transmembrane helix</keyword>
<feature type="transmembrane region" description="Helical" evidence="10">
    <location>
        <begin position="30"/>
        <end position="50"/>
    </location>
</feature>
<keyword evidence="3" id="KW-0547">Nucleotide-binding</keyword>
<dbReference type="GO" id="GO:0005525">
    <property type="term" value="F:GTP binding"/>
    <property type="evidence" value="ECO:0007669"/>
    <property type="project" value="UniProtKB-KW"/>
</dbReference>
<dbReference type="AlphaFoldDB" id="A0A8X8DB31"/>
<evidence type="ECO:0008006" key="13">
    <source>
        <dbReference type="Google" id="ProtNLM"/>
    </source>
</evidence>
<protein>
    <recommendedName>
        <fullName evidence="13">Signal recognition particle receptor subunit beta</fullName>
    </recommendedName>
</protein>
<evidence type="ECO:0000256" key="4">
    <source>
        <dbReference type="ARBA" id="ARBA00022824"/>
    </source>
</evidence>
<reference evidence="11" key="1">
    <citation type="journal article" date="2020" name="bioRxiv">
        <title>Hybrid origin of Populus tomentosa Carr. identified through genome sequencing and phylogenomic analysis.</title>
        <authorList>
            <person name="An X."/>
            <person name="Gao K."/>
            <person name="Chen Z."/>
            <person name="Li J."/>
            <person name="Yang X."/>
            <person name="Yang X."/>
            <person name="Zhou J."/>
            <person name="Guo T."/>
            <person name="Zhao T."/>
            <person name="Huang S."/>
            <person name="Miao D."/>
            <person name="Khan W.U."/>
            <person name="Rao P."/>
            <person name="Ye M."/>
            <person name="Lei B."/>
            <person name="Liao W."/>
            <person name="Wang J."/>
            <person name="Ji L."/>
            <person name="Li Y."/>
            <person name="Guo B."/>
            <person name="Mustafa N.S."/>
            <person name="Li S."/>
            <person name="Yun Q."/>
            <person name="Keller S.R."/>
            <person name="Mao J."/>
            <person name="Zhang R."/>
            <person name="Strauss S.H."/>
        </authorList>
    </citation>
    <scope>NUCLEOTIDE SEQUENCE</scope>
    <source>
        <strain evidence="11">GM15</strain>
        <tissue evidence="11">Leaf</tissue>
    </source>
</reference>
<dbReference type="PANTHER" id="PTHR11485:SF34">
    <property type="entry name" value="SIGNAL RECOGNITION PARTICLE RECEPTOR SUBUNIT BETA"/>
    <property type="match status" value="1"/>
</dbReference>
<keyword evidence="8" id="KW-0675">Receptor</keyword>
<dbReference type="EMBL" id="JAAWWB010000003">
    <property type="protein sequence ID" value="KAG6785664.1"/>
    <property type="molecule type" value="Genomic_DNA"/>
</dbReference>
<keyword evidence="12" id="KW-1185">Reference proteome</keyword>
<keyword evidence="7 10" id="KW-0472">Membrane</keyword>
<dbReference type="OrthoDB" id="41266at2759"/>
<keyword evidence="2 10" id="KW-0812">Transmembrane</keyword>
<evidence type="ECO:0000313" key="12">
    <source>
        <dbReference type="Proteomes" id="UP000886885"/>
    </source>
</evidence>
<gene>
    <name evidence="11" type="ORF">POTOM_007237</name>
</gene>
<dbReference type="PANTHER" id="PTHR11485">
    <property type="entry name" value="TRANSFERRIN"/>
    <property type="match status" value="1"/>
</dbReference>